<dbReference type="SMART" id="SM01225">
    <property type="entry name" value="G8"/>
    <property type="match status" value="1"/>
</dbReference>
<dbReference type="PANTHER" id="PTHR46769:SF2">
    <property type="entry name" value="FIBROCYSTIN-L ISOFORM 2 PRECURSOR-RELATED"/>
    <property type="match status" value="1"/>
</dbReference>
<evidence type="ECO:0000259" key="4">
    <source>
        <dbReference type="PROSITE" id="PS51484"/>
    </source>
</evidence>
<sequence length="1197" mass="129594">MNTHIHSTVSDEMNGMEAHNTVSDANAVHDHGTNDHVVHADDPAKHSEHLALFDLLSPEQATHRAIADGNWSDATTWEGGRIPGEDADVFIGEGVSVTYDVAPGSNPELHYVRVNGELHFATDQDTAMKVDTLMTDVASTLTIGTEENPMPAHFTTAIEIADNGPITDFRDIDPLQLSRGVVTHGKVSIQGAEKESHLVMEAATAGDTTINVEGDASGWQVGDTIVVIGTKYLGEDQNGQLVTQDEEVTITKIEGNTFTLSEALEYNHVPPEGHGDLDVYVGNASRNIRIFSENSGIENQDDVLSRGHVMVMHNPNAVIRNAEFTDLGRTNKSIAADDATKNNHGKVVSLDPTQADNVRGRYSLHLHRTGATDGSSLAILEGNAVHGSPGWGIVQHDSHANINDNFVYDIVGAGIVAETGNEAGEWNSNLVTKVIGGNENTGAGEGVNDFGNEGHAFENVSRLIIQQDNIAANSLRAWHFREAQLQIDPDPDAMPLNFDPFAKRIDPTAPAILDFERNTAIGVQRGFDSNHRMNHLDNEVINDIEDFTAWEVERNGVNMYATNNYTFENLTVIGAENASRRVSGIQFSQGVDSLIVNGGHFENLDTVFTGNGFYAYDATKTHSESALIDVTSTNNNQWFDNGGAPEIFSSNDISSSGVAEFTPDEYADFSISPDSMYVHIAGTVTDGLGERQYGVFDMTHQIVNAEHQEFGIEMELSADTLESHLQRYGVFEDANGLYTTLTLFMGDRVTGDNTPRTMKITLEGFDRSYIDGLVDVKTPLASHASLIEADSANTLYRQNMIDYSSSASTDGDDYIKAEKGDRTIDGGNGNDRIFTGNGKDHLDGGAGNDEIWGFDGDDIIMGGEGADRLYGQLGSDLIYASVEDIIVNAGTHQEGTTGDTVVFEGSRSDYQILSYVDNVQFFVSDGQNQVLVQETEWLEFSQEQTRFRLKDKNNPFEFDGSVDEQYYFDYAESVGGGFKLAPTSAQPPLDENDSQNDGHDHSPWPDTDDVPSDVEIPTDEGHGHDGVPGDAPDNGGSEDVPTPDGPDGIELDTYMGTAGDDVLRSQHEPAQLQGGLGNDRLYGGNGSDALYGNAGNDFLHGGAGQDSLHGGAGQDIFRIGGNHGTHYWRREEFATINDFTMGEDTIQLHGQASDFRLGATADRAGVGIFQGSNNLIAVVENVTPDQLNLEDNNFSYA</sequence>
<dbReference type="InterPro" id="IPR018511">
    <property type="entry name" value="Hemolysin-typ_Ca-bd_CS"/>
</dbReference>
<dbReference type="PANTHER" id="PTHR46769">
    <property type="entry name" value="POLYCYSTIC KIDNEY AND HEPATIC DISEASE 1 (AUTOSOMAL RECESSIVE)-LIKE 1"/>
    <property type="match status" value="1"/>
</dbReference>
<dbReference type="Pfam" id="PF24606">
    <property type="entry name" value="CEMIP_beta-hel"/>
    <property type="match status" value="1"/>
</dbReference>
<dbReference type="GO" id="GO:0005509">
    <property type="term" value="F:calcium ion binding"/>
    <property type="evidence" value="ECO:0007669"/>
    <property type="project" value="InterPro"/>
</dbReference>
<dbReference type="EMBL" id="JADEXP010000059">
    <property type="protein sequence ID" value="MBE9066802.1"/>
    <property type="molecule type" value="Genomic_DNA"/>
</dbReference>
<dbReference type="Gene3D" id="2.150.10.10">
    <property type="entry name" value="Serralysin-like metalloprotease, C-terminal"/>
    <property type="match status" value="2"/>
</dbReference>
<evidence type="ECO:0000256" key="3">
    <source>
        <dbReference type="SAM" id="MobiDB-lite"/>
    </source>
</evidence>
<keyword evidence="1" id="KW-0732">Signal</keyword>
<evidence type="ECO:0000256" key="1">
    <source>
        <dbReference type="ARBA" id="ARBA00022729"/>
    </source>
</evidence>
<dbReference type="InterPro" id="IPR001343">
    <property type="entry name" value="Hemolysn_Ca-bd"/>
</dbReference>
<evidence type="ECO:0000256" key="2">
    <source>
        <dbReference type="ARBA" id="ARBA00023180"/>
    </source>
</evidence>
<feature type="region of interest" description="Disordered" evidence="3">
    <location>
        <begin position="979"/>
        <end position="1054"/>
    </location>
</feature>
<proteinExistence type="predicted"/>
<gene>
    <name evidence="5" type="ORF">IQ260_09065</name>
</gene>
<dbReference type="PRINTS" id="PR00313">
    <property type="entry name" value="CABNDNGRPT"/>
</dbReference>
<comment type="caution">
    <text evidence="5">The sequence shown here is derived from an EMBL/GenBank/DDBJ whole genome shotgun (WGS) entry which is preliminary data.</text>
</comment>
<dbReference type="Pfam" id="PF00353">
    <property type="entry name" value="HemolysinCabind"/>
    <property type="match status" value="2"/>
</dbReference>
<dbReference type="Pfam" id="PF10162">
    <property type="entry name" value="G8"/>
    <property type="match status" value="1"/>
</dbReference>
<protein>
    <recommendedName>
        <fullName evidence="4">G8 domain-containing protein</fullName>
    </recommendedName>
</protein>
<dbReference type="InterPro" id="IPR019316">
    <property type="entry name" value="G8_domain"/>
</dbReference>
<dbReference type="AlphaFoldDB" id="A0A928X0P8"/>
<dbReference type="InterPro" id="IPR055401">
    <property type="entry name" value="CEMIP_beta-hel_dom"/>
</dbReference>
<name>A0A928X0P8_LEPEC</name>
<organism evidence="5 6">
    <name type="scientific">Leptolyngbya cf. ectocarpi LEGE 11479</name>
    <dbReference type="NCBI Taxonomy" id="1828722"/>
    <lineage>
        <taxon>Bacteria</taxon>
        <taxon>Bacillati</taxon>
        <taxon>Cyanobacteriota</taxon>
        <taxon>Cyanophyceae</taxon>
        <taxon>Leptolyngbyales</taxon>
        <taxon>Leptolyngbyaceae</taxon>
        <taxon>Leptolyngbya group</taxon>
        <taxon>Leptolyngbya</taxon>
    </lineage>
</organism>
<reference evidence="5" key="1">
    <citation type="submission" date="2020-10" db="EMBL/GenBank/DDBJ databases">
        <authorList>
            <person name="Castelo-Branco R."/>
            <person name="Eusebio N."/>
            <person name="Adriana R."/>
            <person name="Vieira A."/>
            <person name="Brugerolle De Fraissinette N."/>
            <person name="Rezende De Castro R."/>
            <person name="Schneider M.P."/>
            <person name="Vasconcelos V."/>
            <person name="Leao P.N."/>
        </authorList>
    </citation>
    <scope>NUCLEOTIDE SEQUENCE</scope>
    <source>
        <strain evidence="5">LEGE 11479</strain>
    </source>
</reference>
<keyword evidence="2" id="KW-0325">Glycoprotein</keyword>
<evidence type="ECO:0000313" key="5">
    <source>
        <dbReference type="EMBL" id="MBE9066802.1"/>
    </source>
</evidence>
<dbReference type="RefSeq" id="WP_193992780.1">
    <property type="nucleotide sequence ID" value="NZ_JADEXP010000059.1"/>
</dbReference>
<feature type="domain" description="G8" evidence="4">
    <location>
        <begin position="75"/>
        <end position="204"/>
    </location>
</feature>
<feature type="compositionally biased region" description="Acidic residues" evidence="3">
    <location>
        <begin position="1006"/>
        <end position="1018"/>
    </location>
</feature>
<keyword evidence="6" id="KW-1185">Reference proteome</keyword>
<evidence type="ECO:0000313" key="6">
    <source>
        <dbReference type="Proteomes" id="UP000615026"/>
    </source>
</evidence>
<dbReference type="PROSITE" id="PS00330">
    <property type="entry name" value="HEMOLYSIN_CALCIUM"/>
    <property type="match status" value="4"/>
</dbReference>
<dbReference type="InterPro" id="IPR011049">
    <property type="entry name" value="Serralysin-like_metalloprot_C"/>
</dbReference>
<dbReference type="PROSITE" id="PS51484">
    <property type="entry name" value="G8"/>
    <property type="match status" value="1"/>
</dbReference>
<accession>A0A928X0P8</accession>
<dbReference type="SUPFAM" id="SSF51120">
    <property type="entry name" value="beta-Roll"/>
    <property type="match status" value="2"/>
</dbReference>
<dbReference type="Proteomes" id="UP000615026">
    <property type="component" value="Unassembled WGS sequence"/>
</dbReference>
<dbReference type="InterPro" id="IPR052387">
    <property type="entry name" value="Fibrocystin"/>
</dbReference>